<evidence type="ECO:0000313" key="1">
    <source>
        <dbReference type="EMBL" id="PXF60487.1"/>
    </source>
</evidence>
<accession>A0AC61L2N5</accession>
<proteinExistence type="predicted"/>
<evidence type="ECO:0000313" key="2">
    <source>
        <dbReference type="Proteomes" id="UP000248329"/>
    </source>
</evidence>
<comment type="caution">
    <text evidence="1">The sequence shown here is derived from an EMBL/GenBank/DDBJ whole genome shotgun (WGS) entry which is preliminary data.</text>
</comment>
<dbReference type="EMBL" id="PQXF01000016">
    <property type="protein sequence ID" value="PXF60487.1"/>
    <property type="molecule type" value="Genomic_DNA"/>
</dbReference>
<reference evidence="1" key="1">
    <citation type="submission" date="2018-01" db="EMBL/GenBank/DDBJ databases">
        <authorList>
            <person name="Krukenberg V."/>
        </authorList>
    </citation>
    <scope>NUCLEOTIDE SEQUENCE</scope>
    <source>
        <strain evidence="1">E20ANME2</strain>
    </source>
</reference>
<dbReference type="Proteomes" id="UP000248329">
    <property type="component" value="Unassembled WGS sequence"/>
</dbReference>
<sequence length="392" mass="42837">MSMSIGLAGKPNSGKSTFFKSATLADIEIANYPFTTIDANHGIAYVRTKCPCIDLDVVCANCTNGVRFVSIEAIDVAGLVPDAHRGRGLGNAFLDNLRQAQAIIHVVDASGGTDIEGNPVDLGEHDPLDDIEFLEYELTMWIYSILKRNWNRLSKRIQAENLKTAVVVADQLAGAGVSIYQAKAALSHFGEVCVKPPHLWDDSDLQNFADLLRIESKPMIIAANKADIAPEENIKRLCDLDYTVIPTSAEAELALRMADKSGAISYVPGDSDFEIVSNDLSDAQIRALDKIREMVTSLGGTGVQQCINAAVFDLLDQIVVYPVEDEARFTDKKGNVLPDAFLMRKGSTAHDLAYQIHTDIGEGFLHAVDARQRMRMGRELEDGDVVKIISTR</sequence>
<name>A0AC61L2N5_9EURY</name>
<gene>
    <name evidence="1" type="primary">ychF</name>
    <name evidence="1" type="ORF">C4B59_09450</name>
</gene>
<protein>
    <submittedName>
        <fullName evidence="1">Redox-regulated ATPase YchF</fullName>
    </submittedName>
</protein>
<organism evidence="1 2">
    <name type="scientific">Candidatus Methanogaster sp</name>
    <dbReference type="NCBI Taxonomy" id="3386292"/>
    <lineage>
        <taxon>Archaea</taxon>
        <taxon>Methanobacteriati</taxon>
        <taxon>Methanobacteriota</taxon>
        <taxon>Stenosarchaea group</taxon>
        <taxon>Methanomicrobia</taxon>
        <taxon>Methanosarcinales</taxon>
        <taxon>ANME-2 cluster</taxon>
        <taxon>Candidatus Methanogasteraceae</taxon>
        <taxon>Candidatus Methanogaster</taxon>
    </lineage>
</organism>